<reference evidence="2 3" key="1">
    <citation type="submission" date="2018-10" db="EMBL/GenBank/DDBJ databases">
        <title>Genomic Encyclopedia of Archaeal and Bacterial Type Strains, Phase II (KMG-II): from individual species to whole genera.</title>
        <authorList>
            <person name="Goeker M."/>
        </authorList>
    </citation>
    <scope>NUCLEOTIDE SEQUENCE [LARGE SCALE GENOMIC DNA]</scope>
    <source>
        <strain evidence="2 3">NSB1</strain>
    </source>
</reference>
<dbReference type="AlphaFoldDB" id="A0A495VM77"/>
<proteinExistence type="predicted"/>
<feature type="signal peptide" evidence="1">
    <location>
        <begin position="1"/>
        <end position="21"/>
    </location>
</feature>
<dbReference type="RefSeq" id="WP_022599868.1">
    <property type="nucleotide sequence ID" value="NZ_KI440779.1"/>
</dbReference>
<evidence type="ECO:0000256" key="1">
    <source>
        <dbReference type="SAM" id="SignalP"/>
    </source>
</evidence>
<organism evidence="2 3">
    <name type="scientific">Coprobacter fastidiosus NSB1 = JCM 33896</name>
    <dbReference type="NCBI Taxonomy" id="1349822"/>
    <lineage>
        <taxon>Bacteria</taxon>
        <taxon>Pseudomonadati</taxon>
        <taxon>Bacteroidota</taxon>
        <taxon>Bacteroidia</taxon>
        <taxon>Bacteroidales</taxon>
        <taxon>Barnesiellaceae</taxon>
        <taxon>Coprobacter</taxon>
    </lineage>
</organism>
<dbReference type="EMBL" id="RBXN01000007">
    <property type="protein sequence ID" value="RKT50454.1"/>
    <property type="molecule type" value="Genomic_DNA"/>
</dbReference>
<dbReference type="OrthoDB" id="1099595at2"/>
<keyword evidence="3" id="KW-1185">Reference proteome</keyword>
<gene>
    <name evidence="2" type="ORF">BC742_1988</name>
</gene>
<accession>A0A495VM77</accession>
<name>A0A495VM77_9BACT</name>
<sequence>MKKRLLSFLCMALMPVGYIHVSANILQDSLYIPDTWQKQLEYAKNNYDKDAKGDVAQLRLLSYTYKGMIKSEVERKRILDSLLSADAPIVLNLPQIIEADTIITNKSREIRQKSFPQFEIITIRKMQELNKAIGREDLMAQMRKQLLNLVQIGFEYLELEWSYKGKKYHSLCVVSNEWGGIIYEPIGGFVLTGSTNIIMSERSFK</sequence>
<dbReference type="GeneID" id="92929879"/>
<dbReference type="Proteomes" id="UP000269493">
    <property type="component" value="Unassembled WGS sequence"/>
</dbReference>
<evidence type="ECO:0000313" key="2">
    <source>
        <dbReference type="EMBL" id="RKT50454.1"/>
    </source>
</evidence>
<evidence type="ECO:0000313" key="3">
    <source>
        <dbReference type="Proteomes" id="UP000269493"/>
    </source>
</evidence>
<comment type="caution">
    <text evidence="2">The sequence shown here is derived from an EMBL/GenBank/DDBJ whole genome shotgun (WGS) entry which is preliminary data.</text>
</comment>
<keyword evidence="1" id="KW-0732">Signal</keyword>
<feature type="chain" id="PRO_5019719253" evidence="1">
    <location>
        <begin position="22"/>
        <end position="205"/>
    </location>
</feature>
<protein>
    <submittedName>
        <fullName evidence="2">Uncharacterized protein</fullName>
    </submittedName>
</protein>